<reference evidence="1 2" key="1">
    <citation type="journal article" date="2016" name="Sci. Rep.">
        <title>The Dendrobium catenatum Lindl. genome sequence provides insights into polysaccharide synthase, floral development and adaptive evolution.</title>
        <authorList>
            <person name="Zhang G.Q."/>
            <person name="Xu Q."/>
            <person name="Bian C."/>
            <person name="Tsai W.C."/>
            <person name="Yeh C.M."/>
            <person name="Liu K.W."/>
            <person name="Yoshida K."/>
            <person name="Zhang L.S."/>
            <person name="Chang S.B."/>
            <person name="Chen F."/>
            <person name="Shi Y."/>
            <person name="Su Y.Y."/>
            <person name="Zhang Y.Q."/>
            <person name="Chen L.J."/>
            <person name="Yin Y."/>
            <person name="Lin M."/>
            <person name="Huang H."/>
            <person name="Deng H."/>
            <person name="Wang Z.W."/>
            <person name="Zhu S.L."/>
            <person name="Zhao X."/>
            <person name="Deng C."/>
            <person name="Niu S.C."/>
            <person name="Huang J."/>
            <person name="Wang M."/>
            <person name="Liu G.H."/>
            <person name="Yang H.J."/>
            <person name="Xiao X.J."/>
            <person name="Hsiao Y.Y."/>
            <person name="Wu W.L."/>
            <person name="Chen Y.Y."/>
            <person name="Mitsuda N."/>
            <person name="Ohme-Takagi M."/>
            <person name="Luo Y.B."/>
            <person name="Van de Peer Y."/>
            <person name="Liu Z.J."/>
        </authorList>
    </citation>
    <scope>NUCLEOTIDE SEQUENCE [LARGE SCALE GENOMIC DNA]</scope>
    <source>
        <tissue evidence="1">The whole plant</tissue>
    </source>
</reference>
<proteinExistence type="predicted"/>
<sequence length="179" mass="19283">MPPSLYGYLNQLGCLLRCPATSYAGLIRPVKIGLRRAIGFLILIGNESTRAVRRALALAVKPAHTLAANPTPTFALAVKPTAANRSHGEASSCSRGEAHCRDRRPALSAMPATVTRSCDEARSHSRSCGEACCRDLLSQQSLLPLSCSSYSTSYRVEQPSVQAQARLVIELELVFKLDS</sequence>
<name>A0A2I0VFA9_9ASPA</name>
<accession>A0A2I0VFA9</accession>
<dbReference type="Proteomes" id="UP000233837">
    <property type="component" value="Unassembled WGS sequence"/>
</dbReference>
<keyword evidence="2" id="KW-1185">Reference proteome</keyword>
<dbReference type="AlphaFoldDB" id="A0A2I0VFA9"/>
<gene>
    <name evidence="1" type="ORF">MA16_Dca017807</name>
</gene>
<organism evidence="1 2">
    <name type="scientific">Dendrobium catenatum</name>
    <dbReference type="NCBI Taxonomy" id="906689"/>
    <lineage>
        <taxon>Eukaryota</taxon>
        <taxon>Viridiplantae</taxon>
        <taxon>Streptophyta</taxon>
        <taxon>Embryophyta</taxon>
        <taxon>Tracheophyta</taxon>
        <taxon>Spermatophyta</taxon>
        <taxon>Magnoliopsida</taxon>
        <taxon>Liliopsida</taxon>
        <taxon>Asparagales</taxon>
        <taxon>Orchidaceae</taxon>
        <taxon>Epidendroideae</taxon>
        <taxon>Malaxideae</taxon>
        <taxon>Dendrobiinae</taxon>
        <taxon>Dendrobium</taxon>
    </lineage>
</organism>
<evidence type="ECO:0000313" key="1">
    <source>
        <dbReference type="EMBL" id="PKU62100.1"/>
    </source>
</evidence>
<protein>
    <submittedName>
        <fullName evidence="1">Uncharacterized protein</fullName>
    </submittedName>
</protein>
<reference evidence="1 2" key="2">
    <citation type="journal article" date="2017" name="Nature">
        <title>The Apostasia genome and the evolution of orchids.</title>
        <authorList>
            <person name="Zhang G.Q."/>
            <person name="Liu K.W."/>
            <person name="Li Z."/>
            <person name="Lohaus R."/>
            <person name="Hsiao Y.Y."/>
            <person name="Niu S.C."/>
            <person name="Wang J.Y."/>
            <person name="Lin Y.C."/>
            <person name="Xu Q."/>
            <person name="Chen L.J."/>
            <person name="Yoshida K."/>
            <person name="Fujiwara S."/>
            <person name="Wang Z.W."/>
            <person name="Zhang Y.Q."/>
            <person name="Mitsuda N."/>
            <person name="Wang M."/>
            <person name="Liu G.H."/>
            <person name="Pecoraro L."/>
            <person name="Huang H.X."/>
            <person name="Xiao X.J."/>
            <person name="Lin M."/>
            <person name="Wu X.Y."/>
            <person name="Wu W.L."/>
            <person name="Chen Y.Y."/>
            <person name="Chang S.B."/>
            <person name="Sakamoto S."/>
            <person name="Ohme-Takagi M."/>
            <person name="Yagi M."/>
            <person name="Zeng S.J."/>
            <person name="Shen C.Y."/>
            <person name="Yeh C.M."/>
            <person name="Luo Y.B."/>
            <person name="Tsai W.C."/>
            <person name="Van de Peer Y."/>
            <person name="Liu Z.J."/>
        </authorList>
    </citation>
    <scope>NUCLEOTIDE SEQUENCE [LARGE SCALE GENOMIC DNA]</scope>
    <source>
        <tissue evidence="1">The whole plant</tissue>
    </source>
</reference>
<evidence type="ECO:0000313" key="2">
    <source>
        <dbReference type="Proteomes" id="UP000233837"/>
    </source>
</evidence>
<dbReference type="EMBL" id="KZ503700">
    <property type="protein sequence ID" value="PKU62100.1"/>
    <property type="molecule type" value="Genomic_DNA"/>
</dbReference>